<dbReference type="OrthoDB" id="6436917at2759"/>
<dbReference type="PANTHER" id="PTHR47326">
    <property type="entry name" value="TRANSPOSABLE ELEMENT TC3 TRANSPOSASE-LIKE PROTEIN"/>
    <property type="match status" value="1"/>
</dbReference>
<accession>A0A4Y2BMR7</accession>
<sequence>MVSTEECDGPNFSPPSILFPNDAYFSREGSYNAYNSHACAVEKPHATRTCAAKLRFAVSIWSGIMGDHLIGLYLLSLRLDGRCYKMFCKKSCPKW</sequence>
<organism evidence="1 2">
    <name type="scientific">Araneus ventricosus</name>
    <name type="common">Orbweaver spider</name>
    <name type="synonym">Epeira ventricosa</name>
    <dbReference type="NCBI Taxonomy" id="182803"/>
    <lineage>
        <taxon>Eukaryota</taxon>
        <taxon>Metazoa</taxon>
        <taxon>Ecdysozoa</taxon>
        <taxon>Arthropoda</taxon>
        <taxon>Chelicerata</taxon>
        <taxon>Arachnida</taxon>
        <taxon>Araneae</taxon>
        <taxon>Araneomorphae</taxon>
        <taxon>Entelegynae</taxon>
        <taxon>Araneoidea</taxon>
        <taxon>Araneidae</taxon>
        <taxon>Araneus</taxon>
    </lineage>
</organism>
<comment type="caution">
    <text evidence="1">The sequence shown here is derived from an EMBL/GenBank/DDBJ whole genome shotgun (WGS) entry which is preliminary data.</text>
</comment>
<dbReference type="EMBL" id="BGPR01083697">
    <property type="protein sequence ID" value="GBL92484.1"/>
    <property type="molecule type" value="Genomic_DNA"/>
</dbReference>
<protein>
    <submittedName>
        <fullName evidence="1">Uncharacterized protein</fullName>
    </submittedName>
</protein>
<evidence type="ECO:0000313" key="1">
    <source>
        <dbReference type="EMBL" id="GBL92484.1"/>
    </source>
</evidence>
<keyword evidence="2" id="KW-1185">Reference proteome</keyword>
<dbReference type="PANTHER" id="PTHR47326:SF1">
    <property type="entry name" value="HTH PSQ-TYPE DOMAIN-CONTAINING PROTEIN"/>
    <property type="match status" value="1"/>
</dbReference>
<dbReference type="AlphaFoldDB" id="A0A4Y2BMR7"/>
<dbReference type="Proteomes" id="UP000499080">
    <property type="component" value="Unassembled WGS sequence"/>
</dbReference>
<gene>
    <name evidence="1" type="ORF">AVEN_130812_1</name>
</gene>
<evidence type="ECO:0000313" key="2">
    <source>
        <dbReference type="Proteomes" id="UP000499080"/>
    </source>
</evidence>
<name>A0A4Y2BMR7_ARAVE</name>
<proteinExistence type="predicted"/>
<reference evidence="1 2" key="1">
    <citation type="journal article" date="2019" name="Sci. Rep.">
        <title>Orb-weaving spider Araneus ventricosus genome elucidates the spidroin gene catalogue.</title>
        <authorList>
            <person name="Kono N."/>
            <person name="Nakamura H."/>
            <person name="Ohtoshi R."/>
            <person name="Moran D.A.P."/>
            <person name="Shinohara A."/>
            <person name="Yoshida Y."/>
            <person name="Fujiwara M."/>
            <person name="Mori M."/>
            <person name="Tomita M."/>
            <person name="Arakawa K."/>
        </authorList>
    </citation>
    <scope>NUCLEOTIDE SEQUENCE [LARGE SCALE GENOMIC DNA]</scope>
</reference>